<dbReference type="GO" id="GO:0006508">
    <property type="term" value="P:proteolysis"/>
    <property type="evidence" value="ECO:0007669"/>
    <property type="project" value="InterPro"/>
</dbReference>
<evidence type="ECO:0000313" key="9">
    <source>
        <dbReference type="Proteomes" id="UP000053237"/>
    </source>
</evidence>
<dbReference type="InParanoid" id="A0A024FYK1"/>
<feature type="active site" evidence="5">
    <location>
        <position position="162"/>
    </location>
</feature>
<dbReference type="PANTHER" id="PTHR48067:SF1">
    <property type="entry name" value="GPI-ANCHOR TRANSAMIDASE"/>
    <property type="match status" value="1"/>
</dbReference>
<dbReference type="OrthoDB" id="192611at2759"/>
<protein>
    <recommendedName>
        <fullName evidence="10">GPI-anchor transamidase</fullName>
    </recommendedName>
</protein>
<dbReference type="GO" id="GO:0016255">
    <property type="term" value="P:attachment of GPI anchor to protein"/>
    <property type="evidence" value="ECO:0007669"/>
    <property type="project" value="InterPro"/>
</dbReference>
<dbReference type="EMBL" id="CAIX01000002">
    <property type="protein sequence ID" value="CCI39586.1"/>
    <property type="molecule type" value="Genomic_DNA"/>
</dbReference>
<keyword evidence="4 7" id="KW-0732">Signal</keyword>
<dbReference type="GO" id="GO:0006506">
    <property type="term" value="P:GPI anchor biosynthetic process"/>
    <property type="evidence" value="ECO:0007669"/>
    <property type="project" value="UniProtKB-UniPathway"/>
</dbReference>
<dbReference type="STRING" id="65357.A0A024FYK1"/>
<dbReference type="AlphaFoldDB" id="A0A024FYK1"/>
<feature type="signal peptide" evidence="7">
    <location>
        <begin position="1"/>
        <end position="30"/>
    </location>
</feature>
<keyword evidence="6" id="KW-1133">Transmembrane helix</keyword>
<organism evidence="8 9">
    <name type="scientific">Albugo candida</name>
    <dbReference type="NCBI Taxonomy" id="65357"/>
    <lineage>
        <taxon>Eukaryota</taxon>
        <taxon>Sar</taxon>
        <taxon>Stramenopiles</taxon>
        <taxon>Oomycota</taxon>
        <taxon>Peronosporomycetes</taxon>
        <taxon>Albuginales</taxon>
        <taxon>Albuginaceae</taxon>
        <taxon>Albugo</taxon>
    </lineage>
</organism>
<accession>A0A024FYK1</accession>
<keyword evidence="6" id="KW-0812">Transmembrane</keyword>
<dbReference type="GO" id="GO:0003923">
    <property type="term" value="F:GPI-anchor transamidase activity"/>
    <property type="evidence" value="ECO:0007669"/>
    <property type="project" value="InterPro"/>
</dbReference>
<feature type="active site" description="Nucleophile" evidence="5">
    <location>
        <position position="204"/>
    </location>
</feature>
<evidence type="ECO:0000256" key="7">
    <source>
        <dbReference type="SAM" id="SignalP"/>
    </source>
</evidence>
<evidence type="ECO:0008006" key="10">
    <source>
        <dbReference type="Google" id="ProtNLM"/>
    </source>
</evidence>
<dbReference type="PROSITE" id="PS51257">
    <property type="entry name" value="PROKAR_LIPOPROTEIN"/>
    <property type="match status" value="1"/>
</dbReference>
<gene>
    <name evidence="8" type="ORF">BN9_003690</name>
</gene>
<dbReference type="UniPathway" id="UPA00196"/>
<dbReference type="PIRSF" id="PIRSF500138">
    <property type="entry name" value="GPI8"/>
    <property type="match status" value="1"/>
</dbReference>
<comment type="caution">
    <text evidence="8">The sequence shown here is derived from an EMBL/GenBank/DDBJ whole genome shotgun (WGS) entry which is preliminary data.</text>
</comment>
<evidence type="ECO:0000256" key="4">
    <source>
        <dbReference type="ARBA" id="ARBA00022729"/>
    </source>
</evidence>
<reference evidence="8 9" key="1">
    <citation type="submission" date="2012-05" db="EMBL/GenBank/DDBJ databases">
        <title>Recombination and specialization in a pathogen metapopulation.</title>
        <authorList>
            <person name="Gardiner A."/>
            <person name="Kemen E."/>
            <person name="Schultz-Larsen T."/>
            <person name="MacLean D."/>
            <person name="Van Oosterhout C."/>
            <person name="Jones J.D.G."/>
        </authorList>
    </citation>
    <scope>NUCLEOTIDE SEQUENCE [LARGE SCALE GENOMIC DNA]</scope>
    <source>
        <strain evidence="8 9">Ac Nc2</strain>
    </source>
</reference>
<dbReference type="InterPro" id="IPR028361">
    <property type="entry name" value="GPI_transamidase"/>
</dbReference>
<dbReference type="FunFam" id="3.40.50.1460:FF:000021">
    <property type="entry name" value="GPI-anchor transamidase"/>
    <property type="match status" value="1"/>
</dbReference>
<dbReference type="PRINTS" id="PR00776">
    <property type="entry name" value="HEMOGLOBNASE"/>
</dbReference>
<dbReference type="Proteomes" id="UP000053237">
    <property type="component" value="Unassembled WGS sequence"/>
</dbReference>
<keyword evidence="3" id="KW-0337">GPI-anchor biosynthesis</keyword>
<name>A0A024FYK1_9STRA</name>
<comment type="similarity">
    <text evidence="2">Belongs to the peptidase C13 family.</text>
</comment>
<dbReference type="InterPro" id="IPR001096">
    <property type="entry name" value="Peptidase_C13"/>
</dbReference>
<evidence type="ECO:0000256" key="5">
    <source>
        <dbReference type="PIRSR" id="PIRSR019663-1"/>
    </source>
</evidence>
<dbReference type="Gene3D" id="3.40.50.1460">
    <property type="match status" value="1"/>
</dbReference>
<keyword evidence="6" id="KW-0472">Membrane</keyword>
<evidence type="ECO:0000256" key="1">
    <source>
        <dbReference type="ARBA" id="ARBA00004687"/>
    </source>
</evidence>
<evidence type="ECO:0000256" key="3">
    <source>
        <dbReference type="ARBA" id="ARBA00022502"/>
    </source>
</evidence>
<keyword evidence="9" id="KW-1185">Reference proteome</keyword>
<dbReference type="PIRSF" id="PIRSF019663">
    <property type="entry name" value="Legumain"/>
    <property type="match status" value="1"/>
</dbReference>
<sequence length="391" mass="44716">MKQFAYNRANATKINLLRLLLASFAVYACTERSNTGPESSTNNWAVVVDTSRFWFNYRHIANALSLYHSVKLMGIPDSQIILMLADQMPCNARNCFPGQVFNSRTQKINLYGKDVEVDYRGAETTVANFITVLTGRHQEATPASKKLDTDENSNIFIFMTGHGGDQFLKFQDAEEISSQDLADAFQDMYVKKRYKKILFMVDTCQAGSLFKAITSPNVATIGSSKLGENSYAHHVDRQLGLSVIDRFTYYTLDYLQRLKLSNSIHHATLRNLFEFYDPRSLLSTPDYRVDLLEQTIDDIPITDMMGSVLQVELHYDDEAYPLEYIAEEVSDEKIYEVIRRWAPFREEPEHQNISEPSNLDNSTQPFQFLVDFMIGLLVMMILITMAACKNI</sequence>
<proteinExistence type="inferred from homology"/>
<dbReference type="PANTHER" id="PTHR48067">
    <property type="entry name" value="GPI-ANCHOR TRANSAMIDASE"/>
    <property type="match status" value="1"/>
</dbReference>
<feature type="chain" id="PRO_5001529183" description="GPI-anchor transamidase" evidence="7">
    <location>
        <begin position="31"/>
        <end position="391"/>
    </location>
</feature>
<evidence type="ECO:0000256" key="2">
    <source>
        <dbReference type="ARBA" id="ARBA00009941"/>
    </source>
</evidence>
<evidence type="ECO:0000256" key="6">
    <source>
        <dbReference type="SAM" id="Phobius"/>
    </source>
</evidence>
<dbReference type="GO" id="GO:0042765">
    <property type="term" value="C:GPI-anchor transamidase complex"/>
    <property type="evidence" value="ECO:0007669"/>
    <property type="project" value="InterPro"/>
</dbReference>
<comment type="pathway">
    <text evidence="1">Glycolipid biosynthesis; glycosylphosphatidylinositol-anchor biosynthesis.</text>
</comment>
<dbReference type="FunCoup" id="A0A024FYK1">
    <property type="interactions" value="254"/>
</dbReference>
<evidence type="ECO:0000313" key="8">
    <source>
        <dbReference type="EMBL" id="CCI39586.1"/>
    </source>
</evidence>
<dbReference type="Pfam" id="PF01650">
    <property type="entry name" value="Peptidase_C13"/>
    <property type="match status" value="1"/>
</dbReference>
<feature type="transmembrane region" description="Helical" evidence="6">
    <location>
        <begin position="366"/>
        <end position="388"/>
    </location>
</feature>